<dbReference type="EC" id="2.4.1.-" evidence="5"/>
<dbReference type="InterPro" id="IPR050481">
    <property type="entry name" value="UDP-glycosyltransf_plant"/>
</dbReference>
<dbReference type="FunFam" id="3.40.50.2000:FF:000037">
    <property type="entry name" value="Glycosyltransferase"/>
    <property type="match status" value="1"/>
</dbReference>
<evidence type="ECO:0000256" key="5">
    <source>
        <dbReference type="RuleBase" id="RU362057"/>
    </source>
</evidence>
<evidence type="ECO:0000256" key="2">
    <source>
        <dbReference type="ARBA" id="ARBA00022676"/>
    </source>
</evidence>
<dbReference type="PROSITE" id="PS00375">
    <property type="entry name" value="UDPGT"/>
    <property type="match status" value="1"/>
</dbReference>
<sequence>MATTTRRLHIVMFPWLAFGHIIPYLQLSKLIAQRGHKISFVSTPRNIDRLPKLPPCLSSSINLVKIPLPSTPGLPENAEATADIQADQMDYLKKAFDSLQPGLTRFLEESDPDWVIYDFCPHWLPPIAARLGISRAFFFIINAWFLAFFGSSESLISGSDYRVRLDDFMVPPKWVKFETSVAYRKFEAKWVFGAALTSNSGYSDYVRTGKGISGSEALVLRHCYEFEPDWLPLLEELHQRPVFPLGLMPPKLQQHDKSQKENNEDNDDDDDETWVPIKSWLDGQDKGSVVYVALGSEVNPSREQLSDLAHGLELSGVPFFWVLRKPSGSTDSDPVELPEGFEERVKGRGIVWRSWVPQLRILGHDSVGGFLTHCGWSSILEGLLFGHPLIALPFLVDQGLNSRIVEQKQLGLEIPRNEEDGSYTRYSVADTVKLVMVEDEGKKFRKRATEMAAIIGDTELHDGYIERFIDFLENHRKNENKIVVCLE</sequence>
<dbReference type="FunFam" id="3.40.50.2000:FF:000088">
    <property type="entry name" value="Glycosyltransferase"/>
    <property type="match status" value="1"/>
</dbReference>
<keyword evidence="8" id="KW-1185">Reference proteome</keyword>
<evidence type="ECO:0000256" key="3">
    <source>
        <dbReference type="ARBA" id="ARBA00022679"/>
    </source>
</evidence>
<keyword evidence="2 4" id="KW-0328">Glycosyltransferase</keyword>
<evidence type="ECO:0000313" key="8">
    <source>
        <dbReference type="Proteomes" id="UP001153555"/>
    </source>
</evidence>
<gene>
    <name evidence="7" type="ORF">SHERM_26594</name>
</gene>
<dbReference type="SUPFAM" id="SSF53756">
    <property type="entry name" value="UDP-Glycosyltransferase/glycogen phosphorylase"/>
    <property type="match status" value="1"/>
</dbReference>
<comment type="caution">
    <text evidence="7">The sequence shown here is derived from an EMBL/GenBank/DDBJ whole genome shotgun (WGS) entry which is preliminary data.</text>
</comment>
<dbReference type="InterPro" id="IPR035595">
    <property type="entry name" value="UDP_glycos_trans_CS"/>
</dbReference>
<dbReference type="EMBL" id="CACSLK010027831">
    <property type="protein sequence ID" value="CAA0831214.1"/>
    <property type="molecule type" value="Genomic_DNA"/>
</dbReference>
<feature type="compositionally biased region" description="Basic and acidic residues" evidence="6">
    <location>
        <begin position="253"/>
        <end position="263"/>
    </location>
</feature>
<dbReference type="OrthoDB" id="5835829at2759"/>
<dbReference type="InterPro" id="IPR002213">
    <property type="entry name" value="UDP_glucos_trans"/>
</dbReference>
<evidence type="ECO:0000256" key="6">
    <source>
        <dbReference type="SAM" id="MobiDB-lite"/>
    </source>
</evidence>
<dbReference type="PANTHER" id="PTHR48049:SF60">
    <property type="entry name" value="UDP-GLYCOSYLTRANSFERASE 91B1"/>
    <property type="match status" value="1"/>
</dbReference>
<dbReference type="Gene3D" id="3.40.50.2000">
    <property type="entry name" value="Glycogen Phosphorylase B"/>
    <property type="match status" value="2"/>
</dbReference>
<evidence type="ECO:0000313" key="7">
    <source>
        <dbReference type="EMBL" id="CAA0831214.1"/>
    </source>
</evidence>
<feature type="region of interest" description="Disordered" evidence="6">
    <location>
        <begin position="248"/>
        <end position="273"/>
    </location>
</feature>
<dbReference type="Pfam" id="PF00201">
    <property type="entry name" value="UDPGT"/>
    <property type="match status" value="1"/>
</dbReference>
<proteinExistence type="inferred from homology"/>
<comment type="similarity">
    <text evidence="1 4">Belongs to the UDP-glycosyltransferase family.</text>
</comment>
<name>A0A9N7NJM0_STRHE</name>
<dbReference type="GO" id="GO:0035251">
    <property type="term" value="F:UDP-glucosyltransferase activity"/>
    <property type="evidence" value="ECO:0007669"/>
    <property type="project" value="InterPro"/>
</dbReference>
<dbReference type="Proteomes" id="UP001153555">
    <property type="component" value="Unassembled WGS sequence"/>
</dbReference>
<dbReference type="AlphaFoldDB" id="A0A9N7NJM0"/>
<feature type="compositionally biased region" description="Acidic residues" evidence="6">
    <location>
        <begin position="264"/>
        <end position="273"/>
    </location>
</feature>
<dbReference type="CDD" id="cd03784">
    <property type="entry name" value="GT1_Gtf-like"/>
    <property type="match status" value="1"/>
</dbReference>
<accession>A0A9N7NJM0</accession>
<evidence type="ECO:0000256" key="1">
    <source>
        <dbReference type="ARBA" id="ARBA00009995"/>
    </source>
</evidence>
<reference evidence="7" key="1">
    <citation type="submission" date="2019-12" db="EMBL/GenBank/DDBJ databases">
        <authorList>
            <person name="Scholes J."/>
        </authorList>
    </citation>
    <scope>NUCLEOTIDE SEQUENCE</scope>
</reference>
<evidence type="ECO:0000256" key="4">
    <source>
        <dbReference type="RuleBase" id="RU003718"/>
    </source>
</evidence>
<protein>
    <recommendedName>
        <fullName evidence="5">Glycosyltransferase</fullName>
        <ecNumber evidence="5">2.4.1.-</ecNumber>
    </recommendedName>
</protein>
<dbReference type="PANTHER" id="PTHR48049">
    <property type="entry name" value="GLYCOSYLTRANSFERASE"/>
    <property type="match status" value="1"/>
</dbReference>
<organism evidence="7 8">
    <name type="scientific">Striga hermonthica</name>
    <name type="common">Purple witchweed</name>
    <name type="synonym">Buchnera hermonthica</name>
    <dbReference type="NCBI Taxonomy" id="68872"/>
    <lineage>
        <taxon>Eukaryota</taxon>
        <taxon>Viridiplantae</taxon>
        <taxon>Streptophyta</taxon>
        <taxon>Embryophyta</taxon>
        <taxon>Tracheophyta</taxon>
        <taxon>Spermatophyta</taxon>
        <taxon>Magnoliopsida</taxon>
        <taxon>eudicotyledons</taxon>
        <taxon>Gunneridae</taxon>
        <taxon>Pentapetalae</taxon>
        <taxon>asterids</taxon>
        <taxon>lamiids</taxon>
        <taxon>Lamiales</taxon>
        <taxon>Orobanchaceae</taxon>
        <taxon>Buchnereae</taxon>
        <taxon>Striga</taxon>
    </lineage>
</organism>
<keyword evidence="3 4" id="KW-0808">Transferase</keyword>